<dbReference type="PANTHER" id="PTHR28263:SF1">
    <property type="entry name" value="GOLGI TO ER TRAFFIC PROTEIN 2"/>
    <property type="match status" value="1"/>
</dbReference>
<comment type="caution">
    <text evidence="6">The sequence shown here is derived from an EMBL/GenBank/DDBJ whole genome shotgun (WGS) entry which is preliminary data.</text>
</comment>
<feature type="region of interest" description="Disordered" evidence="4">
    <location>
        <begin position="118"/>
        <end position="142"/>
    </location>
</feature>
<feature type="region of interest" description="Disordered" evidence="4">
    <location>
        <begin position="1"/>
        <end position="102"/>
    </location>
</feature>
<keyword evidence="2 5" id="KW-1133">Transmembrane helix</keyword>
<organism evidence="6 7">
    <name type="scientific">Plectosphaerella cucumerina</name>
    <dbReference type="NCBI Taxonomy" id="40658"/>
    <lineage>
        <taxon>Eukaryota</taxon>
        <taxon>Fungi</taxon>
        <taxon>Dikarya</taxon>
        <taxon>Ascomycota</taxon>
        <taxon>Pezizomycotina</taxon>
        <taxon>Sordariomycetes</taxon>
        <taxon>Hypocreomycetidae</taxon>
        <taxon>Glomerellales</taxon>
        <taxon>Plectosphaerellaceae</taxon>
        <taxon>Plectosphaerella</taxon>
    </lineage>
</organism>
<evidence type="ECO:0000256" key="4">
    <source>
        <dbReference type="SAM" id="MobiDB-lite"/>
    </source>
</evidence>
<reference evidence="6" key="1">
    <citation type="journal article" date="2021" name="Nat. Commun.">
        <title>Genetic determinants of endophytism in the Arabidopsis root mycobiome.</title>
        <authorList>
            <person name="Mesny F."/>
            <person name="Miyauchi S."/>
            <person name="Thiergart T."/>
            <person name="Pickel B."/>
            <person name="Atanasova L."/>
            <person name="Karlsson M."/>
            <person name="Huettel B."/>
            <person name="Barry K.W."/>
            <person name="Haridas S."/>
            <person name="Chen C."/>
            <person name="Bauer D."/>
            <person name="Andreopoulos W."/>
            <person name="Pangilinan J."/>
            <person name="LaButti K."/>
            <person name="Riley R."/>
            <person name="Lipzen A."/>
            <person name="Clum A."/>
            <person name="Drula E."/>
            <person name="Henrissat B."/>
            <person name="Kohler A."/>
            <person name="Grigoriev I.V."/>
            <person name="Martin F.M."/>
            <person name="Hacquard S."/>
        </authorList>
    </citation>
    <scope>NUCLEOTIDE SEQUENCE</scope>
    <source>
        <strain evidence="6">MPI-CAGE-AT-0016</strain>
    </source>
</reference>
<name>A0A8K0T6X3_9PEZI</name>
<dbReference type="OrthoDB" id="5393181at2759"/>
<evidence type="ECO:0000256" key="2">
    <source>
        <dbReference type="ARBA" id="ARBA00022989"/>
    </source>
</evidence>
<evidence type="ECO:0000256" key="5">
    <source>
        <dbReference type="SAM" id="Phobius"/>
    </source>
</evidence>
<dbReference type="PANTHER" id="PTHR28263">
    <property type="entry name" value="GOLGI TO ER TRAFFIC PROTEIN 2"/>
    <property type="match status" value="1"/>
</dbReference>
<proteinExistence type="predicted"/>
<feature type="compositionally biased region" description="Basic and acidic residues" evidence="4">
    <location>
        <begin position="16"/>
        <end position="29"/>
    </location>
</feature>
<evidence type="ECO:0008006" key="8">
    <source>
        <dbReference type="Google" id="ProtNLM"/>
    </source>
</evidence>
<evidence type="ECO:0000313" key="6">
    <source>
        <dbReference type="EMBL" id="KAH7347804.1"/>
    </source>
</evidence>
<evidence type="ECO:0000313" key="7">
    <source>
        <dbReference type="Proteomes" id="UP000813385"/>
    </source>
</evidence>
<dbReference type="InterPro" id="IPR028143">
    <property type="entry name" value="Get2/sif1"/>
</dbReference>
<gene>
    <name evidence="6" type="ORF">B0T11DRAFT_144775</name>
</gene>
<feature type="transmembrane region" description="Helical" evidence="5">
    <location>
        <begin position="189"/>
        <end position="207"/>
    </location>
</feature>
<dbReference type="Proteomes" id="UP000813385">
    <property type="component" value="Unassembled WGS sequence"/>
</dbReference>
<keyword evidence="1 5" id="KW-0812">Transmembrane</keyword>
<accession>A0A8K0T6X3</accession>
<dbReference type="GO" id="GO:0006890">
    <property type="term" value="P:retrograde vesicle-mediated transport, Golgi to endoplasmic reticulum"/>
    <property type="evidence" value="ECO:0007669"/>
    <property type="project" value="TreeGrafter"/>
</dbReference>
<dbReference type="AlphaFoldDB" id="A0A8K0T6X3"/>
<sequence length="329" mass="35132">MTEQSPEDAAAQRAAEQIRLRKERREAKIKAGGAARLNKINGLSGRAPEEPSPSASPAPKATSPTEHADPEEVDISEHFYQPATTRRPDATASARPPMGPSAISEDQLRQMMLGFEAPGQGQQQQTPGNPFAAGPGTQDDPMMQMLSQMMSGAGMPDGAAGGFPSGFPAGFPGMMGTPQQPAKASSAAYLWRLVHALFALALGVYIASTTRFSGAKAQRERTAMAFAYPAATSDGIDALEEVEAMEEGREVFFWMFATAEALLITTRFLIDGGKPPAGAGIAWTVAGFLPEPWKTRLETVLRYGQVFSSVRRDILVCVFVLGVATWVRA</sequence>
<protein>
    <recommendedName>
        <fullName evidence="8">GET complex, subunit GET2</fullName>
    </recommendedName>
</protein>
<evidence type="ECO:0000256" key="3">
    <source>
        <dbReference type="ARBA" id="ARBA00023136"/>
    </source>
</evidence>
<keyword evidence="7" id="KW-1185">Reference proteome</keyword>
<dbReference type="Pfam" id="PF08690">
    <property type="entry name" value="GET2"/>
    <property type="match status" value="1"/>
</dbReference>
<keyword evidence="3 5" id="KW-0472">Membrane</keyword>
<dbReference type="EMBL" id="JAGPXD010000007">
    <property type="protein sequence ID" value="KAH7347804.1"/>
    <property type="molecule type" value="Genomic_DNA"/>
</dbReference>
<evidence type="ECO:0000256" key="1">
    <source>
        <dbReference type="ARBA" id="ARBA00022692"/>
    </source>
</evidence>